<feature type="compositionally biased region" description="Low complexity" evidence="1">
    <location>
        <begin position="333"/>
        <end position="343"/>
    </location>
</feature>
<feature type="compositionally biased region" description="Low complexity" evidence="1">
    <location>
        <begin position="638"/>
        <end position="654"/>
    </location>
</feature>
<feature type="compositionally biased region" description="Basic and acidic residues" evidence="1">
    <location>
        <begin position="696"/>
        <end position="709"/>
    </location>
</feature>
<dbReference type="OrthoDB" id="5404004at2759"/>
<evidence type="ECO:0000313" key="2">
    <source>
        <dbReference type="EMBL" id="EXJ67967.1"/>
    </source>
</evidence>
<feature type="region of interest" description="Disordered" evidence="1">
    <location>
        <begin position="1"/>
        <end position="71"/>
    </location>
</feature>
<sequence length="995" mass="107749">MPTRWLSIRKRNPLLHNERTAEPTAKQQEFDFAFGESPSAGQSASGRIVGPRLVQIRPTTSGSPTGKRKLRVEVPAIRPRTSENHKPSPLQNVNGVSRSEDSLIGLAFGSPSHPPAFFCAPPEEPSTIEHNTILRQHPEIPDHTAQMHSKRWRKLGTLFKSRQAAVRRDEVPSGPTIGLPTGFVVLDKDPATETPIVEEDKLRSTQPDYPRRQASLAPIEKDQKSSALKTADLVIQKPEDDTISRPSTATTTNAESTGEPYTRPPLPKLELDIPFNLPAAKRSSSLLARRSKALDSLKSFDDSRPTTKGTTTNGEHDDHPNPDSEPLTPLMPPRRLTTPTMTRSPAASKYSLFPTTSPAPVKIHGRVPSSDHDQLPTGQLRRSATSPARLSPMQDHFSVQRPEPLNPNRIALNEQAIHSPEDNTASTDRSAPWSSAHSFQSSVSSATTVDEIFFDIKSFRDSKGVEDGQFVMTRPDSAQVELARTRSKRVPAPSHLRHMEASAAAADEAPERTTPIPPEPPAASSGAPSAWTTKHTSINTAYFDEAIAAVERLTTPTGNADSAIEKVPSIPTVMIASHDEKPHQPTPIVTVQHSRPSDHHARLATSKTHEEVGRLIPSPVVEVKEDDSPRPNASPVKAPATSSPVQQPPQAAAAKGVTPRVAAIKRVDRPIDDSPTIPQGPPSPKRTAKQIPSPVEDDKPPPVPKKDAKFIPLSKYAAKSTVTAIEQRSGVTPTRPMRANTEDLVLRSGASPRVSKERSATLPSSLQPRAHSHDVVHKASLRGLEKPIPPRQPNPVASNPVTAEVAVARTVSLSRKQSARILVPGPKLAARRAEAQAQAQAQAQTQAQTKPQAQTSSSQSHLQLAAQPQRHARNPSSTSQKSNKSQRSFLGGSRGGHRHKRTASSTRRASKDLIGGGGGNKATTTTTTNTLKVTKTQPSGGTFGKFLWSRESEKQLIKEARKWEILEKKSYSPVVVQAERGHRPGVSVGLVVESV</sequence>
<protein>
    <submittedName>
        <fullName evidence="2">Uncharacterized protein</fullName>
    </submittedName>
</protein>
<feature type="compositionally biased region" description="Low complexity" evidence="1">
    <location>
        <begin position="835"/>
        <end position="869"/>
    </location>
</feature>
<organism evidence="2 3">
    <name type="scientific">Cladophialophora psammophila CBS 110553</name>
    <dbReference type="NCBI Taxonomy" id="1182543"/>
    <lineage>
        <taxon>Eukaryota</taxon>
        <taxon>Fungi</taxon>
        <taxon>Dikarya</taxon>
        <taxon>Ascomycota</taxon>
        <taxon>Pezizomycotina</taxon>
        <taxon>Eurotiomycetes</taxon>
        <taxon>Chaetothyriomycetidae</taxon>
        <taxon>Chaetothyriales</taxon>
        <taxon>Herpotrichiellaceae</taxon>
        <taxon>Cladophialophora</taxon>
    </lineage>
</organism>
<feature type="region of interest" description="Disordered" evidence="1">
    <location>
        <begin position="295"/>
        <end position="391"/>
    </location>
</feature>
<gene>
    <name evidence="2" type="ORF">A1O5_08581</name>
</gene>
<feature type="compositionally biased region" description="Polar residues" evidence="1">
    <location>
        <begin position="422"/>
        <end position="433"/>
    </location>
</feature>
<proteinExistence type="predicted"/>
<evidence type="ECO:0000313" key="3">
    <source>
        <dbReference type="Proteomes" id="UP000019471"/>
    </source>
</evidence>
<comment type="caution">
    <text evidence="2">The sequence shown here is derived from an EMBL/GenBank/DDBJ whole genome shotgun (WGS) entry which is preliminary data.</text>
</comment>
<feature type="region of interest" description="Disordered" evidence="1">
    <location>
        <begin position="192"/>
        <end position="270"/>
    </location>
</feature>
<feature type="compositionally biased region" description="Low complexity" evidence="1">
    <location>
        <begin position="921"/>
        <end position="936"/>
    </location>
</feature>
<evidence type="ECO:0000256" key="1">
    <source>
        <dbReference type="SAM" id="MobiDB-lite"/>
    </source>
</evidence>
<reference evidence="2 3" key="1">
    <citation type="submission" date="2013-03" db="EMBL/GenBank/DDBJ databases">
        <title>The Genome Sequence of Cladophialophora psammophila CBS 110553.</title>
        <authorList>
            <consortium name="The Broad Institute Genomics Platform"/>
            <person name="Cuomo C."/>
            <person name="de Hoog S."/>
            <person name="Gorbushina A."/>
            <person name="Walker B."/>
            <person name="Young S.K."/>
            <person name="Zeng Q."/>
            <person name="Gargeya S."/>
            <person name="Fitzgerald M."/>
            <person name="Haas B."/>
            <person name="Abouelleil A."/>
            <person name="Allen A.W."/>
            <person name="Alvarado L."/>
            <person name="Arachchi H.M."/>
            <person name="Berlin A.M."/>
            <person name="Chapman S.B."/>
            <person name="Gainer-Dewar J."/>
            <person name="Goldberg J."/>
            <person name="Griggs A."/>
            <person name="Gujja S."/>
            <person name="Hansen M."/>
            <person name="Howarth C."/>
            <person name="Imamovic A."/>
            <person name="Ireland A."/>
            <person name="Larimer J."/>
            <person name="McCowan C."/>
            <person name="Murphy C."/>
            <person name="Pearson M."/>
            <person name="Poon T.W."/>
            <person name="Priest M."/>
            <person name="Roberts A."/>
            <person name="Saif S."/>
            <person name="Shea T."/>
            <person name="Sisk P."/>
            <person name="Sykes S."/>
            <person name="Wortman J."/>
            <person name="Nusbaum C."/>
            <person name="Birren B."/>
        </authorList>
    </citation>
    <scope>NUCLEOTIDE SEQUENCE [LARGE SCALE GENOMIC DNA]</scope>
    <source>
        <strain evidence="2 3">CBS 110553</strain>
    </source>
</reference>
<dbReference type="RefSeq" id="XP_007747353.1">
    <property type="nucleotide sequence ID" value="XM_007749163.1"/>
</dbReference>
<feature type="compositionally biased region" description="Basic and acidic residues" evidence="1">
    <location>
        <begin position="595"/>
        <end position="613"/>
    </location>
</feature>
<feature type="compositionally biased region" description="Basic and acidic residues" evidence="1">
    <location>
        <begin position="295"/>
        <end position="305"/>
    </location>
</feature>
<dbReference type="GeneID" id="19193280"/>
<dbReference type="eggNOG" id="ENOG502SD0J">
    <property type="taxonomic scope" value="Eukaryota"/>
</dbReference>
<accession>W9WIL4</accession>
<dbReference type="Proteomes" id="UP000019471">
    <property type="component" value="Unassembled WGS sequence"/>
</dbReference>
<feature type="region of interest" description="Disordered" evidence="1">
    <location>
        <begin position="590"/>
        <end position="936"/>
    </location>
</feature>
<feature type="region of interest" description="Disordered" evidence="1">
    <location>
        <begin position="486"/>
        <end position="531"/>
    </location>
</feature>
<dbReference type="AlphaFoldDB" id="W9WIL4"/>
<feature type="compositionally biased region" description="Low complexity" evidence="1">
    <location>
        <begin position="522"/>
        <end position="531"/>
    </location>
</feature>
<feature type="region of interest" description="Disordered" evidence="1">
    <location>
        <begin position="417"/>
        <end position="441"/>
    </location>
</feature>
<feature type="compositionally biased region" description="Polar residues" evidence="1">
    <location>
        <begin position="874"/>
        <end position="888"/>
    </location>
</feature>
<feature type="compositionally biased region" description="Polar residues" evidence="1">
    <location>
        <begin position="720"/>
        <end position="732"/>
    </location>
</feature>
<name>W9WIL4_9EURO</name>
<keyword evidence="3" id="KW-1185">Reference proteome</keyword>
<dbReference type="EMBL" id="AMGX01000014">
    <property type="protein sequence ID" value="EXJ67967.1"/>
    <property type="molecule type" value="Genomic_DNA"/>
</dbReference>
<feature type="compositionally biased region" description="Polar residues" evidence="1">
    <location>
        <begin position="244"/>
        <end position="256"/>
    </location>
</feature>
<dbReference type="HOGENOM" id="CLU_310791_0_0_1"/>
<feature type="compositionally biased region" description="Polar residues" evidence="1">
    <location>
        <begin position="376"/>
        <end position="388"/>
    </location>
</feature>